<accession>A0A0M3HYW8</accession>
<keyword evidence="2" id="KW-1185">Reference proteome</keyword>
<reference evidence="3" key="1">
    <citation type="submission" date="2017-02" db="UniProtKB">
        <authorList>
            <consortium name="WormBaseParasite"/>
        </authorList>
    </citation>
    <scope>IDENTIFICATION</scope>
</reference>
<name>A0A0M3HYW8_ASCLU</name>
<evidence type="ECO:0000313" key="2">
    <source>
        <dbReference type="Proteomes" id="UP000036681"/>
    </source>
</evidence>
<protein>
    <submittedName>
        <fullName evidence="3">Uncharacterized protein</fullName>
    </submittedName>
</protein>
<dbReference type="AlphaFoldDB" id="A0A0M3HYW8"/>
<sequence length="73" mass="8110">MFKFSTISPKDLGSEPSAASRRSAVERSANKNCSCSGQGENERDEEPRACAVVATHRCKHFRCFLHPRGLLFP</sequence>
<organism evidence="2 3">
    <name type="scientific">Ascaris lumbricoides</name>
    <name type="common">Giant roundworm</name>
    <dbReference type="NCBI Taxonomy" id="6252"/>
    <lineage>
        <taxon>Eukaryota</taxon>
        <taxon>Metazoa</taxon>
        <taxon>Ecdysozoa</taxon>
        <taxon>Nematoda</taxon>
        <taxon>Chromadorea</taxon>
        <taxon>Rhabditida</taxon>
        <taxon>Spirurina</taxon>
        <taxon>Ascaridomorpha</taxon>
        <taxon>Ascaridoidea</taxon>
        <taxon>Ascarididae</taxon>
        <taxon>Ascaris</taxon>
    </lineage>
</organism>
<evidence type="ECO:0000313" key="3">
    <source>
        <dbReference type="WBParaSite" id="ALUE_0000879001-mRNA-1"/>
    </source>
</evidence>
<dbReference type="WBParaSite" id="ALUE_0000879001-mRNA-1">
    <property type="protein sequence ID" value="ALUE_0000879001-mRNA-1"/>
    <property type="gene ID" value="ALUE_0000879001"/>
</dbReference>
<dbReference type="Proteomes" id="UP000036681">
    <property type="component" value="Unplaced"/>
</dbReference>
<feature type="compositionally biased region" description="Polar residues" evidence="1">
    <location>
        <begin position="30"/>
        <end position="39"/>
    </location>
</feature>
<evidence type="ECO:0000256" key="1">
    <source>
        <dbReference type="SAM" id="MobiDB-lite"/>
    </source>
</evidence>
<proteinExistence type="predicted"/>
<feature type="region of interest" description="Disordered" evidence="1">
    <location>
        <begin position="1"/>
        <end position="46"/>
    </location>
</feature>